<name>A0ABT9KXJ8_9ACTN</name>
<keyword evidence="2" id="KW-1185">Reference proteome</keyword>
<comment type="caution">
    <text evidence="1">The sequence shown here is derived from an EMBL/GenBank/DDBJ whole genome shotgun (WGS) entry which is preliminary data.</text>
</comment>
<sequence length="99" mass="10488">MSGPPHHEVSGPPDAPLLVLAVRRRYVRGVVAARPWRVRRGVAALVDDRDRDLRRGVAAASGRTRQLAAPRLAARGTAPGPGAHAVMAAGRRFTRCAGP</sequence>
<evidence type="ECO:0000313" key="1">
    <source>
        <dbReference type="EMBL" id="MDP9612232.1"/>
    </source>
</evidence>
<gene>
    <name evidence="1" type="ORF">JOF35_004509</name>
</gene>
<organism evidence="1 2">
    <name type="scientific">Streptomyces demainii</name>
    <dbReference type="NCBI Taxonomy" id="588122"/>
    <lineage>
        <taxon>Bacteria</taxon>
        <taxon>Bacillati</taxon>
        <taxon>Actinomycetota</taxon>
        <taxon>Actinomycetes</taxon>
        <taxon>Kitasatosporales</taxon>
        <taxon>Streptomycetaceae</taxon>
        <taxon>Streptomyces</taxon>
    </lineage>
</organism>
<protein>
    <submittedName>
        <fullName evidence="1">Uncharacterized protein</fullName>
    </submittedName>
</protein>
<reference evidence="1 2" key="1">
    <citation type="submission" date="2023-07" db="EMBL/GenBank/DDBJ databases">
        <title>Sequencing the genomes of 1000 actinobacteria strains.</title>
        <authorList>
            <person name="Klenk H.-P."/>
        </authorList>
    </citation>
    <scope>NUCLEOTIDE SEQUENCE [LARGE SCALE GENOMIC DNA]</scope>
    <source>
        <strain evidence="1 2">DSM 41600</strain>
    </source>
</reference>
<dbReference type="Proteomes" id="UP001234880">
    <property type="component" value="Unassembled WGS sequence"/>
</dbReference>
<accession>A0ABT9KXJ8</accession>
<evidence type="ECO:0000313" key="2">
    <source>
        <dbReference type="Proteomes" id="UP001234880"/>
    </source>
</evidence>
<dbReference type="EMBL" id="JAURUE010000001">
    <property type="protein sequence ID" value="MDP9612232.1"/>
    <property type="molecule type" value="Genomic_DNA"/>
</dbReference>
<proteinExistence type="predicted"/>